<dbReference type="AlphaFoldDB" id="A0A4R5TTM9"/>
<dbReference type="OrthoDB" id="9764953at2"/>
<feature type="domain" description="Peptidase S9 prolyl oligopeptidase catalytic" evidence="3">
    <location>
        <begin position="105"/>
        <end position="250"/>
    </location>
</feature>
<keyword evidence="5" id="KW-1185">Reference proteome</keyword>
<dbReference type="InterPro" id="IPR001375">
    <property type="entry name" value="Peptidase_S9_cat"/>
</dbReference>
<feature type="chain" id="PRO_5020550959" evidence="2">
    <location>
        <begin position="23"/>
        <end position="274"/>
    </location>
</feature>
<dbReference type="EMBL" id="SMTF01000005">
    <property type="protein sequence ID" value="TDK24374.1"/>
    <property type="molecule type" value="Genomic_DNA"/>
</dbReference>
<dbReference type="GO" id="GO:0006508">
    <property type="term" value="P:proteolysis"/>
    <property type="evidence" value="ECO:0007669"/>
    <property type="project" value="InterPro"/>
</dbReference>
<dbReference type="Gene3D" id="3.40.50.1820">
    <property type="entry name" value="alpha/beta hydrolase"/>
    <property type="match status" value="1"/>
</dbReference>
<dbReference type="InterPro" id="IPR050955">
    <property type="entry name" value="Plant_Biomass_Hydrol_Est"/>
</dbReference>
<dbReference type="RefSeq" id="WP_133321706.1">
    <property type="nucleotide sequence ID" value="NZ_SMTF01000005.1"/>
</dbReference>
<proteinExistence type="predicted"/>
<evidence type="ECO:0000256" key="2">
    <source>
        <dbReference type="SAM" id="SignalP"/>
    </source>
</evidence>
<organism evidence="4 5">
    <name type="scientific">Luteimonas aestuarii</name>
    <dbReference type="NCBI Taxonomy" id="453837"/>
    <lineage>
        <taxon>Bacteria</taxon>
        <taxon>Pseudomonadati</taxon>
        <taxon>Pseudomonadota</taxon>
        <taxon>Gammaproteobacteria</taxon>
        <taxon>Lysobacterales</taxon>
        <taxon>Lysobacteraceae</taxon>
        <taxon>Luteimonas</taxon>
    </lineage>
</organism>
<reference evidence="4 5" key="1">
    <citation type="submission" date="2019-03" db="EMBL/GenBank/DDBJ databases">
        <title>Luteimonas zhaokaii sp.nov., isolated from the rectal contents of Plateau pika in Yushu, Qinghai Province, China.</title>
        <authorList>
            <person name="Zhang G."/>
        </authorList>
    </citation>
    <scope>NUCLEOTIDE SEQUENCE [LARGE SCALE GENOMIC DNA]</scope>
    <source>
        <strain evidence="4 5">B9</strain>
    </source>
</reference>
<protein>
    <submittedName>
        <fullName evidence="4">Phospholipase</fullName>
    </submittedName>
</protein>
<keyword evidence="1 2" id="KW-0732">Signal</keyword>
<comment type="caution">
    <text evidence="4">The sequence shown here is derived from an EMBL/GenBank/DDBJ whole genome shotgun (WGS) entry which is preliminary data.</text>
</comment>
<name>A0A4R5TTM9_9GAMM</name>
<dbReference type="SUPFAM" id="SSF53474">
    <property type="entry name" value="alpha/beta-Hydrolases"/>
    <property type="match status" value="1"/>
</dbReference>
<dbReference type="PANTHER" id="PTHR43037:SF1">
    <property type="entry name" value="BLL1128 PROTEIN"/>
    <property type="match status" value="1"/>
</dbReference>
<dbReference type="PANTHER" id="PTHR43037">
    <property type="entry name" value="UNNAMED PRODUCT-RELATED"/>
    <property type="match status" value="1"/>
</dbReference>
<dbReference type="GO" id="GO:0008236">
    <property type="term" value="F:serine-type peptidase activity"/>
    <property type="evidence" value="ECO:0007669"/>
    <property type="project" value="InterPro"/>
</dbReference>
<accession>A0A4R5TTM9</accession>
<dbReference type="Proteomes" id="UP000294796">
    <property type="component" value="Unassembled WGS sequence"/>
</dbReference>
<gene>
    <name evidence="4" type="ORF">E2F46_08820</name>
</gene>
<sequence>MHKIGMVALGCLLWLAALGAVAGEARQGGFLDRTVELAGQRWPYQVYVPPEGGDDALPVILFLHGAGERGGDGLRQTITGLPAAIRQDRTRFPFLVVMPQAPSERRWAYATTEAAMAALEDAVVAFGGDRERIYVTGLSLGAEGAWSLAGKPPDVFAALVPVSGSVTRDATGVNVEGDGRMHTATLDPHDPAEPFDAIAQRLRHLPVWMLHGDADDVASVHGPRRMRAALEAAGGEVRLTEYSGVGHDAWDRAYAEPDLAPWLLSHRRRAAGSH</sequence>
<dbReference type="InterPro" id="IPR029058">
    <property type="entry name" value="AB_hydrolase_fold"/>
</dbReference>
<evidence type="ECO:0000256" key="1">
    <source>
        <dbReference type="ARBA" id="ARBA00022729"/>
    </source>
</evidence>
<evidence type="ECO:0000259" key="3">
    <source>
        <dbReference type="Pfam" id="PF00326"/>
    </source>
</evidence>
<feature type="signal peptide" evidence="2">
    <location>
        <begin position="1"/>
        <end position="22"/>
    </location>
</feature>
<evidence type="ECO:0000313" key="5">
    <source>
        <dbReference type="Proteomes" id="UP000294796"/>
    </source>
</evidence>
<evidence type="ECO:0000313" key="4">
    <source>
        <dbReference type="EMBL" id="TDK24374.1"/>
    </source>
</evidence>
<dbReference type="Pfam" id="PF00326">
    <property type="entry name" value="Peptidase_S9"/>
    <property type="match status" value="1"/>
</dbReference>